<keyword evidence="3 5" id="KW-1133">Transmembrane helix</keyword>
<dbReference type="GO" id="GO:0004930">
    <property type="term" value="F:G protein-coupled receptor activity"/>
    <property type="evidence" value="ECO:0007669"/>
    <property type="project" value="InterPro"/>
</dbReference>
<feature type="transmembrane region" description="Helical" evidence="5">
    <location>
        <begin position="233"/>
        <end position="259"/>
    </location>
</feature>
<dbReference type="InterPro" id="IPR000276">
    <property type="entry name" value="GPCR_Rhodpsn"/>
</dbReference>
<dbReference type="Pfam" id="PF00001">
    <property type="entry name" value="7tm_1"/>
    <property type="match status" value="1"/>
</dbReference>
<sequence>MWGINETYELNTSSLILESNYTIQQNSPKNVLKTRFVITSVLMTFGLFGNTSIILVLKGFKGATSILTMYMAAFDSLSLISKVVGYGLVNYSKDFGYLFCTTSSIPMHFCVTTANWTLVLICIERFSSVFFPFQYRFIVSPRRVHVTMATLICTLFVYSILFNAMTQSYDDSSKRCIVINISSKIHVILLNCIGIAGPCLFTFSFTTPVIIRLKFVQTDFRQKSYQRQKSERLLMRLMLSSAILFVILSMPAFIYFIFISPFIQNEEIIQIVGIFISLLWDLSHTFNFVVYLIFVKVFRKTFAQIICKKSRKV</sequence>
<keyword evidence="2 5" id="KW-0812">Transmembrane</keyword>
<feature type="transmembrane region" description="Helical" evidence="5">
    <location>
        <begin position="185"/>
        <end position="213"/>
    </location>
</feature>
<dbReference type="RefSeq" id="XP_055901439.1">
    <property type="nucleotide sequence ID" value="XM_056045464.1"/>
</dbReference>
<organism evidence="7 8">
    <name type="scientific">Biomphalaria glabrata</name>
    <name type="common">Bloodfluke planorb</name>
    <name type="synonym">Freshwater snail</name>
    <dbReference type="NCBI Taxonomy" id="6526"/>
    <lineage>
        <taxon>Eukaryota</taxon>
        <taxon>Metazoa</taxon>
        <taxon>Spiralia</taxon>
        <taxon>Lophotrochozoa</taxon>
        <taxon>Mollusca</taxon>
        <taxon>Gastropoda</taxon>
        <taxon>Heterobranchia</taxon>
        <taxon>Euthyneura</taxon>
        <taxon>Panpulmonata</taxon>
        <taxon>Hygrophila</taxon>
        <taxon>Lymnaeoidea</taxon>
        <taxon>Planorbidae</taxon>
        <taxon>Biomphalaria</taxon>
    </lineage>
</organism>
<dbReference type="GeneID" id="129928932"/>
<feature type="transmembrane region" description="Helical" evidence="5">
    <location>
        <begin position="69"/>
        <end position="89"/>
    </location>
</feature>
<protein>
    <submittedName>
        <fullName evidence="8">N-arachidonyl glycine receptor-like</fullName>
    </submittedName>
</protein>
<feature type="transmembrane region" description="Helical" evidence="5">
    <location>
        <begin position="271"/>
        <end position="294"/>
    </location>
</feature>
<dbReference type="OrthoDB" id="10029014at2759"/>
<dbReference type="Gene3D" id="1.20.1070.10">
    <property type="entry name" value="Rhodopsin 7-helix transmembrane proteins"/>
    <property type="match status" value="1"/>
</dbReference>
<feature type="transmembrane region" description="Helical" evidence="5">
    <location>
        <begin position="36"/>
        <end position="57"/>
    </location>
</feature>
<evidence type="ECO:0000256" key="4">
    <source>
        <dbReference type="ARBA" id="ARBA00023136"/>
    </source>
</evidence>
<proteinExistence type="predicted"/>
<reference evidence="8" key="1">
    <citation type="submission" date="2025-08" db="UniProtKB">
        <authorList>
            <consortium name="RefSeq"/>
        </authorList>
    </citation>
    <scope>IDENTIFICATION</scope>
</reference>
<evidence type="ECO:0000256" key="5">
    <source>
        <dbReference type="SAM" id="Phobius"/>
    </source>
</evidence>
<evidence type="ECO:0000259" key="6">
    <source>
        <dbReference type="PROSITE" id="PS50262"/>
    </source>
</evidence>
<dbReference type="InterPro" id="IPR017452">
    <property type="entry name" value="GPCR_Rhodpsn_7TM"/>
</dbReference>
<dbReference type="PANTHER" id="PTHR45698">
    <property type="entry name" value="TRACE AMINE-ASSOCIATED RECEPTOR 19N-RELATED"/>
    <property type="match status" value="1"/>
</dbReference>
<feature type="transmembrane region" description="Helical" evidence="5">
    <location>
        <begin position="95"/>
        <end position="123"/>
    </location>
</feature>
<name>A0A9W3BPE4_BIOGL</name>
<dbReference type="PANTHER" id="PTHR45698:SF1">
    <property type="entry name" value="TRACE AMINE-ASSOCIATED RECEPTOR 13C-LIKE"/>
    <property type="match status" value="1"/>
</dbReference>
<feature type="transmembrane region" description="Helical" evidence="5">
    <location>
        <begin position="144"/>
        <end position="165"/>
    </location>
</feature>
<evidence type="ECO:0000256" key="3">
    <source>
        <dbReference type="ARBA" id="ARBA00022989"/>
    </source>
</evidence>
<dbReference type="SMART" id="SM01381">
    <property type="entry name" value="7TM_GPCR_Srsx"/>
    <property type="match status" value="1"/>
</dbReference>
<dbReference type="PROSITE" id="PS00237">
    <property type="entry name" value="G_PROTEIN_RECEP_F1_1"/>
    <property type="match status" value="1"/>
</dbReference>
<dbReference type="Proteomes" id="UP001165740">
    <property type="component" value="Chromosome 11"/>
</dbReference>
<feature type="domain" description="G-protein coupled receptors family 1 profile" evidence="6">
    <location>
        <begin position="39"/>
        <end position="291"/>
    </location>
</feature>
<evidence type="ECO:0000256" key="1">
    <source>
        <dbReference type="ARBA" id="ARBA00004370"/>
    </source>
</evidence>
<accession>A0A9W3BPE4</accession>
<dbReference type="PROSITE" id="PS50262">
    <property type="entry name" value="G_PROTEIN_RECEP_F1_2"/>
    <property type="match status" value="1"/>
</dbReference>
<dbReference type="GO" id="GO:0016020">
    <property type="term" value="C:membrane"/>
    <property type="evidence" value="ECO:0007669"/>
    <property type="project" value="UniProtKB-SubCell"/>
</dbReference>
<evidence type="ECO:0000256" key="2">
    <source>
        <dbReference type="ARBA" id="ARBA00022692"/>
    </source>
</evidence>
<keyword evidence="7" id="KW-1185">Reference proteome</keyword>
<gene>
    <name evidence="8" type="primary">LOC129928932</name>
</gene>
<dbReference type="SUPFAM" id="SSF81321">
    <property type="entry name" value="Family A G protein-coupled receptor-like"/>
    <property type="match status" value="1"/>
</dbReference>
<evidence type="ECO:0000313" key="7">
    <source>
        <dbReference type="Proteomes" id="UP001165740"/>
    </source>
</evidence>
<keyword evidence="4 5" id="KW-0472">Membrane</keyword>
<evidence type="ECO:0000313" key="8">
    <source>
        <dbReference type="RefSeq" id="XP_055901439.1"/>
    </source>
</evidence>
<comment type="subcellular location">
    <subcellularLocation>
        <location evidence="1">Membrane</location>
    </subcellularLocation>
</comment>
<dbReference type="AlphaFoldDB" id="A0A9W3BPE4"/>